<keyword evidence="3" id="KW-1185">Reference proteome</keyword>
<reference evidence="2" key="3">
    <citation type="submission" date="2021-06" db="EMBL/GenBank/DDBJ databases">
        <title>Genomic Description and Analysis of Intracellular Bacteria, Candidatus Berkiella cookevillensis and Candidatus Berkiella aquae.</title>
        <authorList>
            <person name="Kidane D.T."/>
            <person name="Mehari Y.T."/>
            <person name="Rice F.C."/>
            <person name="Arivett B.A."/>
            <person name="Farone A.L."/>
            <person name="Berk S.G."/>
            <person name="Farone M.B."/>
        </authorList>
    </citation>
    <scope>NUCLEOTIDE SEQUENCE</scope>
    <source>
        <strain evidence="2">HT99</strain>
    </source>
</reference>
<evidence type="ECO:0000313" key="3">
    <source>
        <dbReference type="Proteomes" id="UP000051497"/>
    </source>
</evidence>
<proteinExistence type="predicted"/>
<reference evidence="2" key="2">
    <citation type="journal article" date="2016" name="Genome Announc.">
        <title>Draft Genome Sequences of Two Novel Amoeba-Resistant Intranuclear Bacteria, 'Candidatus Berkiella cookevillensis' and 'Candidatus Berkiella aquae'.</title>
        <authorList>
            <person name="Mehari Y.T."/>
            <person name="Arivett B.A."/>
            <person name="Farone A.L."/>
            <person name="Gunderson J.H."/>
            <person name="Farone M.B."/>
        </authorList>
    </citation>
    <scope>NUCLEOTIDE SEQUENCE</scope>
    <source>
        <strain evidence="2">HT99</strain>
    </source>
</reference>
<dbReference type="AlphaFoldDB" id="A0A0Q9YRG6"/>
<organism evidence="1">
    <name type="scientific">Candidatus Berkiella aquae</name>
    <dbReference type="NCBI Taxonomy" id="295108"/>
    <lineage>
        <taxon>Bacteria</taxon>
        <taxon>Pseudomonadati</taxon>
        <taxon>Pseudomonadota</taxon>
        <taxon>Gammaproteobacteria</taxon>
        <taxon>Candidatus Berkiellales</taxon>
        <taxon>Candidatus Berkiellaceae</taxon>
        <taxon>Candidatus Berkiella</taxon>
    </lineage>
</organism>
<dbReference type="RefSeq" id="WP_075064695.1">
    <property type="nucleotide sequence ID" value="NZ_LKAJ02000001.1"/>
</dbReference>
<reference evidence="1" key="1">
    <citation type="submission" date="2015-09" db="EMBL/GenBank/DDBJ databases">
        <title>Draft Genome Sequences of Two Novel Amoeba-resistant Intranuclear Bacteria, Candidatus Berkiella cookevillensis and Candidatus Berkiella aquae.</title>
        <authorList>
            <person name="Mehari Y.T."/>
            <person name="Arivett B.A."/>
            <person name="Farone A.L."/>
            <person name="Gunderson J.H."/>
            <person name="Farone M.B."/>
        </authorList>
    </citation>
    <scope>NUCLEOTIDE SEQUENCE [LARGE SCALE GENOMIC DNA]</scope>
    <source>
        <strain evidence="1">HT99</strain>
    </source>
</reference>
<sequence length="237" mass="27508">MPDYAQAGAYRNNCAFHCMTHTLFNMSDEKLHDLFNKNPIFTDLLIKFYDYYELGQNYDVDDFLSLVNRFSHPEDKEIAFGEVMRKLLREMIDNSPDSSPAHKEELKAGNLISDELVGKLANAMGASLTIHLTDEAPDFDVKFPIAHPQWEVNLYHTERGGGHYNFSYKEPFFNQFHNEQYSAYDEYSQRHPRGASLLYEAENVVGVKEQEQSIKNIIQNEYKSVIDRRYSNRNSPG</sequence>
<name>A0A0Q9YRG6_9GAMM</name>
<evidence type="ECO:0000313" key="1">
    <source>
        <dbReference type="EMBL" id="KRG22489.1"/>
    </source>
</evidence>
<dbReference type="Proteomes" id="UP000051497">
    <property type="component" value="Unassembled WGS sequence"/>
</dbReference>
<dbReference type="OrthoDB" id="9967261at2"/>
<evidence type="ECO:0000313" key="2">
    <source>
        <dbReference type="EMBL" id="MCS5712146.1"/>
    </source>
</evidence>
<gene>
    <name evidence="1" type="ORF">HT99x_00025</name>
    <name evidence="2" type="ORF">HT99x_011945</name>
</gene>
<comment type="caution">
    <text evidence="1">The sequence shown here is derived from an EMBL/GenBank/DDBJ whole genome shotgun (WGS) entry which is preliminary data.</text>
</comment>
<dbReference type="EMBL" id="LKAJ01000001">
    <property type="protein sequence ID" value="KRG22489.1"/>
    <property type="molecule type" value="Genomic_DNA"/>
</dbReference>
<accession>A0A0Q9YRG6</accession>
<dbReference type="EMBL" id="LKAJ02000001">
    <property type="protein sequence ID" value="MCS5712146.1"/>
    <property type="molecule type" value="Genomic_DNA"/>
</dbReference>
<protein>
    <submittedName>
        <fullName evidence="1">Uncharacterized protein</fullName>
    </submittedName>
</protein>